<dbReference type="Gene3D" id="2.40.50.90">
    <property type="match status" value="1"/>
</dbReference>
<dbReference type="AlphaFoldDB" id="A0A502BHZ6"/>
<reference evidence="1 2" key="1">
    <citation type="journal article" date="2003" name="Int. J. Syst. Evol. Microbiol.">
        <title>Towards a standardized format for the description of a novel species (of an established genus): Ochrobactrum gallinifaecis sp. nov.</title>
        <authorList>
            <person name="Kampfer P."/>
            <person name="Buczolits S."/>
            <person name="Albrecht A."/>
            <person name="Busse H.J."/>
            <person name="Stackebrandt E."/>
        </authorList>
    </citation>
    <scope>NUCLEOTIDE SEQUENCE [LARGE SCALE GENOMIC DNA]</scope>
    <source>
        <strain evidence="1 2">ISO 196</strain>
    </source>
</reference>
<dbReference type="SUPFAM" id="SSF50199">
    <property type="entry name" value="Staphylococcal nuclease"/>
    <property type="match status" value="1"/>
</dbReference>
<comment type="caution">
    <text evidence="1">The sequence shown here is derived from an EMBL/GenBank/DDBJ whole genome shotgun (WGS) entry which is preliminary data.</text>
</comment>
<dbReference type="InterPro" id="IPR035437">
    <property type="entry name" value="SNase_OB-fold_sf"/>
</dbReference>
<name>A0A502BHZ6_9HYPH</name>
<organism evidence="1 2">
    <name type="scientific">Brucella gallinifaecis</name>
    <dbReference type="NCBI Taxonomy" id="215590"/>
    <lineage>
        <taxon>Bacteria</taxon>
        <taxon>Pseudomonadati</taxon>
        <taxon>Pseudomonadota</taxon>
        <taxon>Alphaproteobacteria</taxon>
        <taxon>Hyphomicrobiales</taxon>
        <taxon>Brucellaceae</taxon>
        <taxon>Brucella/Ochrobactrum group</taxon>
        <taxon>Brucella</taxon>
    </lineage>
</organism>
<evidence type="ECO:0000313" key="1">
    <source>
        <dbReference type="EMBL" id="TPF73895.1"/>
    </source>
</evidence>
<dbReference type="RefSeq" id="WP_140906390.1">
    <property type="nucleotide sequence ID" value="NZ_JBHTMD010000015.1"/>
</dbReference>
<dbReference type="Proteomes" id="UP000315388">
    <property type="component" value="Unassembled WGS sequence"/>
</dbReference>
<keyword evidence="2" id="KW-1185">Reference proteome</keyword>
<evidence type="ECO:0008006" key="3">
    <source>
        <dbReference type="Google" id="ProtNLM"/>
    </source>
</evidence>
<sequence>MRIGEFVIAAGLVLLTIPTSPVRAGERISGMVVDVIDGDTLKIVRDGRRIRLTGVDACEVSQKAKSPLGQTIDCGTDPKVKGNAGIVKANFCIFVPFLISLYSAIV</sequence>
<dbReference type="EMBL" id="VEWJ01000027">
    <property type="protein sequence ID" value="TPF73895.1"/>
    <property type="molecule type" value="Genomic_DNA"/>
</dbReference>
<protein>
    <recommendedName>
        <fullName evidence="3">Nuclease</fullName>
    </recommendedName>
</protein>
<dbReference type="OrthoDB" id="9805504at2"/>
<accession>A0A502BHZ6</accession>
<proteinExistence type="predicted"/>
<evidence type="ECO:0000313" key="2">
    <source>
        <dbReference type="Proteomes" id="UP000315388"/>
    </source>
</evidence>
<gene>
    <name evidence="1" type="ORF">FHY56_17425</name>
</gene>